<keyword evidence="1" id="KW-1133">Transmembrane helix</keyword>
<dbReference type="OrthoDB" id="4793422at2"/>
<keyword evidence="1" id="KW-0812">Transmembrane</keyword>
<reference evidence="3" key="1">
    <citation type="submission" date="2016-10" db="EMBL/GenBank/DDBJ databases">
        <authorList>
            <person name="Varghese N."/>
            <person name="Submissions S."/>
        </authorList>
    </citation>
    <scope>NUCLEOTIDE SEQUENCE [LARGE SCALE GENOMIC DNA]</scope>
    <source>
        <strain evidence="3">DSM 45459</strain>
    </source>
</reference>
<protein>
    <recommendedName>
        <fullName evidence="4">DUF2550 domain-containing protein</fullName>
    </recommendedName>
</protein>
<dbReference type="AlphaFoldDB" id="A0A1H1DW81"/>
<dbReference type="Proteomes" id="UP000199301">
    <property type="component" value="Unassembled WGS sequence"/>
</dbReference>
<organism evidence="2 3">
    <name type="scientific">Actinopolyspora saharensis</name>
    <dbReference type="NCBI Taxonomy" id="995062"/>
    <lineage>
        <taxon>Bacteria</taxon>
        <taxon>Bacillati</taxon>
        <taxon>Actinomycetota</taxon>
        <taxon>Actinomycetes</taxon>
        <taxon>Actinopolysporales</taxon>
        <taxon>Actinopolysporaceae</taxon>
        <taxon>Actinopolyspora</taxon>
    </lineage>
</organism>
<keyword evidence="1" id="KW-0472">Membrane</keyword>
<evidence type="ECO:0000313" key="3">
    <source>
        <dbReference type="Proteomes" id="UP000199301"/>
    </source>
</evidence>
<evidence type="ECO:0000256" key="1">
    <source>
        <dbReference type="SAM" id="Phobius"/>
    </source>
</evidence>
<feature type="transmembrane region" description="Helical" evidence="1">
    <location>
        <begin position="6"/>
        <end position="29"/>
    </location>
</feature>
<dbReference type="RefSeq" id="WP_092523657.1">
    <property type="nucleotide sequence ID" value="NZ_FNKO01000002.1"/>
</dbReference>
<proteinExistence type="predicted"/>
<dbReference type="STRING" id="995062.SAMN04489718_2258"/>
<keyword evidence="3" id="KW-1185">Reference proteome</keyword>
<gene>
    <name evidence="2" type="ORF">SAMN04489718_2258</name>
</gene>
<name>A0A1H1DW81_9ACTN</name>
<dbReference type="InterPro" id="IPR019675">
    <property type="entry name" value="DUF2550"/>
</dbReference>
<accession>A0A1H1DW81</accession>
<evidence type="ECO:0000313" key="2">
    <source>
        <dbReference type="EMBL" id="SDQ80529.1"/>
    </source>
</evidence>
<sequence length="150" mass="16389">MSASIVLVAVLLALAVLAVLLVLGGMLLARRRLRNLRAGGIEVALRVYRAEPGRGWHLGVARYRGEEFAWYRALSLRSGPDWVLNRGNIVISDRRRPTRAEAYTMPAGSLVLHLGRSQEDIEVAMGNDALTGFLSWLESAPPSSVAPWAS</sequence>
<evidence type="ECO:0008006" key="4">
    <source>
        <dbReference type="Google" id="ProtNLM"/>
    </source>
</evidence>
<dbReference type="EMBL" id="FNKO01000002">
    <property type="protein sequence ID" value="SDQ80529.1"/>
    <property type="molecule type" value="Genomic_DNA"/>
</dbReference>
<dbReference type="Pfam" id="PF10739">
    <property type="entry name" value="DUF2550"/>
    <property type="match status" value="1"/>
</dbReference>